<feature type="compositionally biased region" description="Basic and acidic residues" evidence="1">
    <location>
        <begin position="906"/>
        <end position="921"/>
    </location>
</feature>
<feature type="compositionally biased region" description="Basic and acidic residues" evidence="1">
    <location>
        <begin position="743"/>
        <end position="763"/>
    </location>
</feature>
<feature type="compositionally biased region" description="Gly residues" evidence="1">
    <location>
        <begin position="922"/>
        <end position="931"/>
    </location>
</feature>
<protein>
    <recommendedName>
        <fullName evidence="2">J domain-containing protein</fullName>
    </recommendedName>
</protein>
<feature type="region of interest" description="Disordered" evidence="1">
    <location>
        <begin position="899"/>
        <end position="931"/>
    </location>
</feature>
<reference evidence="3" key="1">
    <citation type="submission" date="2021-03" db="EMBL/GenBank/DDBJ databases">
        <authorList>
            <person name="Tagirdzhanova G."/>
        </authorList>
    </citation>
    <scope>NUCLEOTIDE SEQUENCE</scope>
</reference>
<feature type="compositionally biased region" description="Low complexity" evidence="1">
    <location>
        <begin position="122"/>
        <end position="142"/>
    </location>
</feature>
<feature type="compositionally biased region" description="Basic and acidic residues" evidence="1">
    <location>
        <begin position="13"/>
        <end position="28"/>
    </location>
</feature>
<organism evidence="3 4">
    <name type="scientific">Heterodermia speciosa</name>
    <dbReference type="NCBI Taxonomy" id="116794"/>
    <lineage>
        <taxon>Eukaryota</taxon>
        <taxon>Fungi</taxon>
        <taxon>Dikarya</taxon>
        <taxon>Ascomycota</taxon>
        <taxon>Pezizomycotina</taxon>
        <taxon>Lecanoromycetes</taxon>
        <taxon>OSLEUM clade</taxon>
        <taxon>Lecanoromycetidae</taxon>
        <taxon>Caliciales</taxon>
        <taxon>Physciaceae</taxon>
        <taxon>Heterodermia</taxon>
    </lineage>
</organism>
<evidence type="ECO:0000313" key="3">
    <source>
        <dbReference type="EMBL" id="CAF9926651.1"/>
    </source>
</evidence>
<feature type="compositionally biased region" description="Basic residues" evidence="1">
    <location>
        <begin position="53"/>
        <end position="71"/>
    </location>
</feature>
<feature type="compositionally biased region" description="Polar residues" evidence="1">
    <location>
        <begin position="565"/>
        <end position="576"/>
    </location>
</feature>
<dbReference type="InterPro" id="IPR001623">
    <property type="entry name" value="DnaJ_domain"/>
</dbReference>
<evidence type="ECO:0000256" key="1">
    <source>
        <dbReference type="SAM" id="MobiDB-lite"/>
    </source>
</evidence>
<evidence type="ECO:0000313" key="4">
    <source>
        <dbReference type="Proteomes" id="UP000664521"/>
    </source>
</evidence>
<dbReference type="PROSITE" id="PS50076">
    <property type="entry name" value="DNAJ_2"/>
    <property type="match status" value="1"/>
</dbReference>
<accession>A0A8H3FIM5</accession>
<evidence type="ECO:0000259" key="2">
    <source>
        <dbReference type="PROSITE" id="PS50076"/>
    </source>
</evidence>
<feature type="compositionally biased region" description="Basic and acidic residues" evidence="1">
    <location>
        <begin position="217"/>
        <end position="226"/>
    </location>
</feature>
<dbReference type="SUPFAM" id="SSF46565">
    <property type="entry name" value="Chaperone J-domain"/>
    <property type="match status" value="1"/>
</dbReference>
<feature type="compositionally biased region" description="Low complexity" evidence="1">
    <location>
        <begin position="684"/>
        <end position="695"/>
    </location>
</feature>
<dbReference type="AlphaFoldDB" id="A0A8H3FIM5"/>
<keyword evidence="4" id="KW-1185">Reference proteome</keyword>
<feature type="compositionally biased region" description="Basic and acidic residues" evidence="1">
    <location>
        <begin position="92"/>
        <end position="116"/>
    </location>
</feature>
<feature type="region of interest" description="Disordered" evidence="1">
    <location>
        <begin position="607"/>
        <end position="843"/>
    </location>
</feature>
<feature type="region of interest" description="Disordered" evidence="1">
    <location>
        <begin position="260"/>
        <end position="589"/>
    </location>
</feature>
<feature type="compositionally biased region" description="Basic and acidic residues" evidence="1">
    <location>
        <begin position="653"/>
        <end position="669"/>
    </location>
</feature>
<dbReference type="Gene3D" id="1.10.287.110">
    <property type="entry name" value="DnaJ domain"/>
    <property type="match status" value="1"/>
</dbReference>
<dbReference type="InterPro" id="IPR036869">
    <property type="entry name" value="J_dom_sf"/>
</dbReference>
<dbReference type="OrthoDB" id="10250354at2759"/>
<feature type="domain" description="J" evidence="2">
    <location>
        <begin position="843"/>
        <end position="916"/>
    </location>
</feature>
<dbReference type="EMBL" id="CAJPDS010000042">
    <property type="protein sequence ID" value="CAF9926651.1"/>
    <property type="molecule type" value="Genomic_DNA"/>
</dbReference>
<feature type="compositionally biased region" description="Low complexity" evidence="1">
    <location>
        <begin position="298"/>
        <end position="308"/>
    </location>
</feature>
<feature type="compositionally biased region" description="Basic and acidic residues" evidence="1">
    <location>
        <begin position="342"/>
        <end position="389"/>
    </location>
</feature>
<feature type="compositionally biased region" description="Low complexity" evidence="1">
    <location>
        <begin position="485"/>
        <end position="500"/>
    </location>
</feature>
<dbReference type="Proteomes" id="UP000664521">
    <property type="component" value="Unassembled WGS sequence"/>
</dbReference>
<dbReference type="CDD" id="cd06257">
    <property type="entry name" value="DnaJ"/>
    <property type="match status" value="1"/>
</dbReference>
<feature type="region of interest" description="Disordered" evidence="1">
    <location>
        <begin position="1"/>
        <end position="243"/>
    </location>
</feature>
<feature type="compositionally biased region" description="Acidic residues" evidence="1">
    <location>
        <begin position="530"/>
        <end position="540"/>
    </location>
</feature>
<feature type="compositionally biased region" description="Basic and acidic residues" evidence="1">
    <location>
        <begin position="468"/>
        <end position="478"/>
    </location>
</feature>
<gene>
    <name evidence="3" type="ORF">HETSPECPRED_006382</name>
</gene>
<feature type="compositionally biased region" description="Basic residues" evidence="1">
    <location>
        <begin position="704"/>
        <end position="715"/>
    </location>
</feature>
<feature type="compositionally biased region" description="Basic and acidic residues" evidence="1">
    <location>
        <begin position="260"/>
        <end position="290"/>
    </location>
</feature>
<proteinExistence type="predicted"/>
<feature type="compositionally biased region" description="Low complexity" evidence="1">
    <location>
        <begin position="791"/>
        <end position="820"/>
    </location>
</feature>
<sequence length="931" mass="103870">MPGFMATMAQRVSDARDEWNERMEDGMTGRRNKYGLKTNLWYEEEERRQRREERHRRHRHHRDRSRGHSRRSGTEEANGDDYMMSGAGGDPVEGHERELPEEGETDHAAAEKEHTSRRSQSHRSQALSESPHPSSHHSNSGSIRGRNDPERQGRRHRTRGEEELTIVEILERTDVLGRELPQEDGATKVYGPPPIYGPQHMYAPPGVYGPQPRKRGTKDLSRRQEPSGKPARHPKMRSYDDGGLMSLVKAIGINLVEEQLRKKNESENPQGRNEKRPKQPKPRSRDEERRGRSRTSRSIRSPSPLSYRGKGSGSRHPETPRPGTPGGSDRHHEPPMDPAIEAEYRQAEEMEAERAQEAREMEEGHVASSHHSEEQNSAHEENPFHDGHEAAGPMDSPISSMPPSSVSEPEGHPPGHASAAAAANNPPGSRHSGRPPSVAGSTHRHPDTVSPIPRVPEQTDSEGSDGVHSGDESDHSEASTRATVPSSNPSSNPQLSGSPNTTVGGGRSGRRAGRGGRTQATRPRGGGHDDDLEDDLEDESYNLRESYDDEYEGPGRSRWDPNARPTFTTSNANQGRHNSRHQQKQPQLMQLPHSDFWVALEHYEFYLNNPPPRMYAPRPSTQHQARHDHHKSERQGRNGDSNTAPKGKKNSSKKTETEKQKKSRSRYEEYEAGSDGPSRRHAGRATTSPTRSGRPSTHKEKPKSNHKAKPSKSTRRHDPKEDSSSFSFDDDDDSDSDSPPSIHRSDNGREKPTHIPNPKDHPPSQRSPRPYNRTGSRATPKSKKTPKTKTHTGYSSSSYSSLSDPSSSSSSESDNPYSSSTRHHSTHPSPPPTPRTIPERPKDYYAVLGLKPGATAAEIKLASRSSRFKAHTDRIPGFASMSPEEQKPFTERAAEVGEAADLLGDEVQRGRYDGEVEEWGRRWGGGGRRRR</sequence>
<feature type="compositionally biased region" description="Basic and acidic residues" evidence="1">
    <location>
        <begin position="169"/>
        <end position="181"/>
    </location>
</feature>
<comment type="caution">
    <text evidence="3">The sequence shown here is derived from an EMBL/GenBank/DDBJ whole genome shotgun (WGS) entry which is preliminary data.</text>
</comment>
<name>A0A8H3FIM5_9LECA</name>
<feature type="compositionally biased region" description="Low complexity" evidence="1">
    <location>
        <begin position="393"/>
        <end position="437"/>
    </location>
</feature>
<feature type="compositionally biased region" description="Basic residues" evidence="1">
    <location>
        <begin position="780"/>
        <end position="790"/>
    </location>
</feature>